<accession>A0A2P8E1J8</accession>
<evidence type="ECO:0000313" key="2">
    <source>
        <dbReference type="Proteomes" id="UP000240708"/>
    </source>
</evidence>
<evidence type="ECO:0000313" key="1">
    <source>
        <dbReference type="EMBL" id="PSL03335.1"/>
    </source>
</evidence>
<proteinExistence type="predicted"/>
<protein>
    <recommendedName>
        <fullName evidence="3">Histidinol-phosphatase</fullName>
    </recommendedName>
</protein>
<dbReference type="EMBL" id="PYGF01000007">
    <property type="protein sequence ID" value="PSL03335.1"/>
    <property type="molecule type" value="Genomic_DNA"/>
</dbReference>
<evidence type="ECO:0008006" key="3">
    <source>
        <dbReference type="Google" id="ProtNLM"/>
    </source>
</evidence>
<organism evidence="1 2">
    <name type="scientific">Cecembia rubra</name>
    <dbReference type="NCBI Taxonomy" id="1485585"/>
    <lineage>
        <taxon>Bacteria</taxon>
        <taxon>Pseudomonadati</taxon>
        <taxon>Bacteroidota</taxon>
        <taxon>Cytophagia</taxon>
        <taxon>Cytophagales</taxon>
        <taxon>Cyclobacteriaceae</taxon>
        <taxon>Cecembia</taxon>
    </lineage>
</organism>
<keyword evidence="2" id="KW-1185">Reference proteome</keyword>
<dbReference type="InterPro" id="IPR016195">
    <property type="entry name" value="Pol/histidinol_Pase-like"/>
</dbReference>
<dbReference type="RefSeq" id="WP_211299945.1">
    <property type="nucleotide sequence ID" value="NZ_PYGF01000007.1"/>
</dbReference>
<dbReference type="Proteomes" id="UP000240708">
    <property type="component" value="Unassembled WGS sequence"/>
</dbReference>
<dbReference type="Gene3D" id="3.20.20.140">
    <property type="entry name" value="Metal-dependent hydrolases"/>
    <property type="match status" value="1"/>
</dbReference>
<dbReference type="SUPFAM" id="SSF89550">
    <property type="entry name" value="PHP domain-like"/>
    <property type="match status" value="1"/>
</dbReference>
<reference evidence="1 2" key="1">
    <citation type="submission" date="2018-03" db="EMBL/GenBank/DDBJ databases">
        <title>Genomic Encyclopedia of Archaeal and Bacterial Type Strains, Phase II (KMG-II): from individual species to whole genera.</title>
        <authorList>
            <person name="Goeker M."/>
        </authorList>
    </citation>
    <scope>NUCLEOTIDE SEQUENCE [LARGE SCALE GENOMIC DNA]</scope>
    <source>
        <strain evidence="1 2">DSM 28057</strain>
    </source>
</reference>
<comment type="caution">
    <text evidence="1">The sequence shown here is derived from an EMBL/GenBank/DDBJ whole genome shotgun (WGS) entry which is preliminary data.</text>
</comment>
<gene>
    <name evidence="1" type="ORF">CLV48_10753</name>
</gene>
<sequence>MKSELYASNIGSYSPGRENCRNKYPRALLENGFQTYPGKFGLKNLKELKVPISLHSDCHHPKDIIGEYGNKAQLLMELGFKELMKLKANDWQSKPFDQNGFAKERNSKVGI</sequence>
<dbReference type="AlphaFoldDB" id="A0A2P8E1J8"/>
<name>A0A2P8E1J8_9BACT</name>